<gene>
    <name evidence="1" type="ORF">MNOR_LOCUS22648</name>
</gene>
<evidence type="ECO:0000313" key="2">
    <source>
        <dbReference type="Proteomes" id="UP001497623"/>
    </source>
</evidence>
<evidence type="ECO:0000313" key="1">
    <source>
        <dbReference type="EMBL" id="CAL4121786.1"/>
    </source>
</evidence>
<dbReference type="AlphaFoldDB" id="A0AAV2REF7"/>
<comment type="caution">
    <text evidence="1">The sequence shown here is derived from an EMBL/GenBank/DDBJ whole genome shotgun (WGS) entry which is preliminary data.</text>
</comment>
<dbReference type="EMBL" id="CAXKWB010019270">
    <property type="protein sequence ID" value="CAL4121786.1"/>
    <property type="molecule type" value="Genomic_DNA"/>
</dbReference>
<proteinExistence type="predicted"/>
<evidence type="ECO:0008006" key="3">
    <source>
        <dbReference type="Google" id="ProtNLM"/>
    </source>
</evidence>
<dbReference type="Proteomes" id="UP001497623">
    <property type="component" value="Unassembled WGS sequence"/>
</dbReference>
<organism evidence="1 2">
    <name type="scientific">Meganyctiphanes norvegica</name>
    <name type="common">Northern krill</name>
    <name type="synonym">Thysanopoda norvegica</name>
    <dbReference type="NCBI Taxonomy" id="48144"/>
    <lineage>
        <taxon>Eukaryota</taxon>
        <taxon>Metazoa</taxon>
        <taxon>Ecdysozoa</taxon>
        <taxon>Arthropoda</taxon>
        <taxon>Crustacea</taxon>
        <taxon>Multicrustacea</taxon>
        <taxon>Malacostraca</taxon>
        <taxon>Eumalacostraca</taxon>
        <taxon>Eucarida</taxon>
        <taxon>Euphausiacea</taxon>
        <taxon>Euphausiidae</taxon>
        <taxon>Meganyctiphanes</taxon>
    </lineage>
</organism>
<name>A0AAV2REF7_MEGNR</name>
<protein>
    <recommendedName>
        <fullName evidence="3">EGF-like domain-containing protein</fullName>
    </recommendedName>
</protein>
<feature type="non-terminal residue" evidence="1">
    <location>
        <position position="208"/>
    </location>
</feature>
<sequence>MRAATTSSVYEQQLINTSSWGDKKFYGSASIEATHFYKWANTSIDVHCENGGYVDANGVCVCPPGTNGTLCEHINGSYYLSQIVSKVSNIKIIIRAPLPRPLPRPPRCKFIVLLNCFSNNFLFVPLYIYVSRISWNFLEFDHEKAMQNVVQFGFVNLDLDVISCFLNGNYTSIVSFHIHTLSPGCQNDLLYILESNCIDAISSSNLIH</sequence>
<keyword evidence="2" id="KW-1185">Reference proteome</keyword>
<reference evidence="1 2" key="1">
    <citation type="submission" date="2024-05" db="EMBL/GenBank/DDBJ databases">
        <authorList>
            <person name="Wallberg A."/>
        </authorList>
    </citation>
    <scope>NUCLEOTIDE SEQUENCE [LARGE SCALE GENOMIC DNA]</scope>
</reference>
<accession>A0AAV2REF7</accession>